<dbReference type="GO" id="GO:0006310">
    <property type="term" value="P:DNA recombination"/>
    <property type="evidence" value="ECO:0007669"/>
    <property type="project" value="UniProtKB-KW"/>
</dbReference>
<dbReference type="Gene3D" id="1.10.443.10">
    <property type="entry name" value="Intergrase catalytic core"/>
    <property type="match status" value="1"/>
</dbReference>
<dbReference type="InterPro" id="IPR011010">
    <property type="entry name" value="DNA_brk_join_enz"/>
</dbReference>
<name>A0A1E5Q0Z6_9ACTN</name>
<accession>A0A1E5Q0Z6</accession>
<feature type="domain" description="Tyr recombinase" evidence="2">
    <location>
        <begin position="497"/>
        <end position="704"/>
    </location>
</feature>
<sequence length="873" mass="98595">MTQATESVVLLPLLADEGRSRTKRDRLEVLTALMAAPSFDSAFREDVVRLGRDHPVYGWRCDVVECERPAEVTRGLCHDHNVQWRDARAAGARSRPQFVRTLQPLKSRTHRDGRVCMICPELPVWSSYGLCFLHAHRWHSYRGNLRSKGMEADFETWLAKAKPIAGFGRCQVGGCPYAAEHPLGLCLRHLEGYKRAGRPGGAELPANWSRWLADRGKHVTVSYADREAFHRWCDEAGLSRRVDGTLSLLGLRPLVKAEIQWAAFHHTQAPSEGARWTLLHIQHLTDHCRQARVDSLADLDLSGMKRFAASVARTMLEYLRVIYFSREDTREAGFIETDHFGVRFTQRNSHIDLNNVTQKWLRDLLWDQMAHRMITDPPRSRISVDNWRRGCAELSAFLEAQATDGGHDARALTGEHMLDFVADQRHRGEHGLPFLGIRATGSVSTPVPATATKDAVARIFNGARVVLRHALETGEFERIGLDRGFIIALPFGGARGRRRRPFPDEVARALANEANLERLETFDYEDRGLRDVWEALVLTGRRCGEVLNARLECISRLGGLPVFWHDQTKVGNLDEAIRIPERLFARIEERQAKTVVRFHERHGRPPTAQERRKIALFPRRAANREFLKGVGYGWFNTGFRSWLDTLDLGHWVPHQARHTLATNLIRSGANLVHVKRYLGQVSDAMAEHYVHLANTDPRLEEALNAVWVAGPGAADPGLVLSGSEPMTREQAQALVIDLTRRSTPAEGGFCTFQPVINGDACPWNLDCHNCDKFVLSGADLVYWHRKREQWRMIAEGAPTSETADYLHNLFEPTARAIAGLEKALAAVGLLDDALSLDLRRPQDYFGRVWATAFRAKELAQLEGPDDADFEEIE</sequence>
<keyword evidence="4" id="KW-1185">Reference proteome</keyword>
<gene>
    <name evidence="3" type="ORF">BGK67_32115</name>
</gene>
<dbReference type="Proteomes" id="UP000095705">
    <property type="component" value="Unassembled WGS sequence"/>
</dbReference>
<organism evidence="3 4">
    <name type="scientific">Streptomyces subrutilus</name>
    <dbReference type="NCBI Taxonomy" id="36818"/>
    <lineage>
        <taxon>Bacteria</taxon>
        <taxon>Bacillati</taxon>
        <taxon>Actinomycetota</taxon>
        <taxon>Actinomycetes</taxon>
        <taxon>Kitasatosporales</taxon>
        <taxon>Streptomycetaceae</taxon>
        <taxon>Streptomyces</taxon>
    </lineage>
</organism>
<dbReference type="CDD" id="cd00397">
    <property type="entry name" value="DNA_BRE_C"/>
    <property type="match status" value="1"/>
</dbReference>
<dbReference type="PROSITE" id="PS51898">
    <property type="entry name" value="TYR_RECOMBINASE"/>
    <property type="match status" value="1"/>
</dbReference>
<protein>
    <recommendedName>
        <fullName evidence="2">Tyr recombinase domain-containing protein</fullName>
    </recommendedName>
</protein>
<evidence type="ECO:0000313" key="4">
    <source>
        <dbReference type="Proteomes" id="UP000095705"/>
    </source>
</evidence>
<dbReference type="STRING" id="36818.BGK67_32115"/>
<dbReference type="Pfam" id="PF00589">
    <property type="entry name" value="Phage_integrase"/>
    <property type="match status" value="1"/>
</dbReference>
<proteinExistence type="predicted"/>
<evidence type="ECO:0000256" key="1">
    <source>
        <dbReference type="ARBA" id="ARBA00023172"/>
    </source>
</evidence>
<dbReference type="InterPro" id="IPR002104">
    <property type="entry name" value="Integrase_catalytic"/>
</dbReference>
<keyword evidence="1" id="KW-0233">DNA recombination</keyword>
<reference evidence="3 4" key="1">
    <citation type="submission" date="2016-08" db="EMBL/GenBank/DDBJ databases">
        <title>The complete genome of Streptomyces subrutilus 10-1-1.</title>
        <authorList>
            <person name="Chen X."/>
        </authorList>
    </citation>
    <scope>NUCLEOTIDE SEQUENCE [LARGE SCALE GENOMIC DNA]</scope>
    <source>
        <strain evidence="3 4">10-1-1</strain>
    </source>
</reference>
<evidence type="ECO:0000259" key="2">
    <source>
        <dbReference type="PROSITE" id="PS51898"/>
    </source>
</evidence>
<dbReference type="EMBL" id="MEHK01000001">
    <property type="protein sequence ID" value="OEJ35320.1"/>
    <property type="molecule type" value="Genomic_DNA"/>
</dbReference>
<dbReference type="GO" id="GO:0003677">
    <property type="term" value="F:DNA binding"/>
    <property type="evidence" value="ECO:0007669"/>
    <property type="project" value="InterPro"/>
</dbReference>
<dbReference type="SUPFAM" id="SSF56349">
    <property type="entry name" value="DNA breaking-rejoining enzymes"/>
    <property type="match status" value="1"/>
</dbReference>
<dbReference type="AlphaFoldDB" id="A0A1E5Q0Z6"/>
<dbReference type="GO" id="GO:0015074">
    <property type="term" value="P:DNA integration"/>
    <property type="evidence" value="ECO:0007669"/>
    <property type="project" value="InterPro"/>
</dbReference>
<dbReference type="InterPro" id="IPR013762">
    <property type="entry name" value="Integrase-like_cat_sf"/>
</dbReference>
<evidence type="ECO:0000313" key="3">
    <source>
        <dbReference type="EMBL" id="OEJ35320.1"/>
    </source>
</evidence>
<comment type="caution">
    <text evidence="3">The sequence shown here is derived from an EMBL/GenBank/DDBJ whole genome shotgun (WGS) entry which is preliminary data.</text>
</comment>